<dbReference type="Gene3D" id="1.10.10.60">
    <property type="entry name" value="Homeodomain-like"/>
    <property type="match status" value="1"/>
</dbReference>
<evidence type="ECO:0000313" key="2">
    <source>
        <dbReference type="Proteomes" id="UP000317039"/>
    </source>
</evidence>
<evidence type="ECO:0000313" key="1">
    <source>
        <dbReference type="EMBL" id="QDP82734.1"/>
    </source>
</evidence>
<evidence type="ECO:0008006" key="3">
    <source>
        <dbReference type="Google" id="ProtNLM"/>
    </source>
</evidence>
<organism evidence="1 2">
    <name type="scientific">Nocardia otitidiscaviarum</name>
    <dbReference type="NCBI Taxonomy" id="1823"/>
    <lineage>
        <taxon>Bacteria</taxon>
        <taxon>Bacillati</taxon>
        <taxon>Actinomycetota</taxon>
        <taxon>Actinomycetes</taxon>
        <taxon>Mycobacteriales</taxon>
        <taxon>Nocardiaceae</taxon>
        <taxon>Nocardia</taxon>
    </lineage>
</organism>
<dbReference type="Proteomes" id="UP000317039">
    <property type="component" value="Chromosome"/>
</dbReference>
<proteinExistence type="predicted"/>
<dbReference type="EMBL" id="CP041695">
    <property type="protein sequence ID" value="QDP82734.1"/>
    <property type="molecule type" value="Genomic_DNA"/>
</dbReference>
<sequence>MRFLRHHSNLNGGSQASSALLAEARAEAEHGVDHLVVPLPAQNRKLSDLKKAELAREYLRGMTVYELAVKFSIQRQTVSKHLHRMGVPMRQQRLNDEQIDQAAELYRRGADAQAGWPEAGCGCGNGAVGSVAARGEDAGGGGTA</sequence>
<name>A0A516NV40_9NOCA</name>
<gene>
    <name evidence="1" type="ORF">FOH10_32440</name>
</gene>
<protein>
    <recommendedName>
        <fullName evidence="3">Helix-turn-helix domain-containing protein</fullName>
    </recommendedName>
</protein>
<dbReference type="KEGG" id="nod:FOH10_32440"/>
<dbReference type="GeneID" id="80337064"/>
<reference evidence="1 2" key="1">
    <citation type="submission" date="2019-07" db="EMBL/GenBank/DDBJ databases">
        <title>Complete Genome Sequence and Methylome Analysis of Nocardia otitidis-caviarum NEB252.</title>
        <authorList>
            <person name="Fomenkov A."/>
            <person name="Anton B.P."/>
            <person name="Vincze T."/>
            <person name="Roberts R.J."/>
        </authorList>
    </citation>
    <scope>NUCLEOTIDE SEQUENCE [LARGE SCALE GENOMIC DNA]</scope>
    <source>
        <strain evidence="1 2">NEB252</strain>
    </source>
</reference>
<accession>A0A516NV40</accession>
<dbReference type="RefSeq" id="WP_143983489.1">
    <property type="nucleotide sequence ID" value="NZ_CP041695.1"/>
</dbReference>
<dbReference type="AlphaFoldDB" id="A0A516NV40"/>